<feature type="transmembrane region" description="Helical" evidence="6">
    <location>
        <begin position="118"/>
        <end position="139"/>
    </location>
</feature>
<dbReference type="EMBL" id="PDJI01000004">
    <property type="protein sequence ID" value="PFG38246.1"/>
    <property type="molecule type" value="Genomic_DNA"/>
</dbReference>
<evidence type="ECO:0000259" key="7">
    <source>
        <dbReference type="Pfam" id="PF00482"/>
    </source>
</evidence>
<dbReference type="InterPro" id="IPR018076">
    <property type="entry name" value="T2SS_GspF_dom"/>
</dbReference>
<dbReference type="OrthoDB" id="9810662at2"/>
<keyword evidence="5 6" id="KW-0472">Membrane</keyword>
<evidence type="ECO:0000313" key="9">
    <source>
        <dbReference type="Proteomes" id="UP000222106"/>
    </source>
</evidence>
<evidence type="ECO:0000256" key="5">
    <source>
        <dbReference type="ARBA" id="ARBA00023136"/>
    </source>
</evidence>
<keyword evidence="9" id="KW-1185">Reference proteome</keyword>
<evidence type="ECO:0000256" key="4">
    <source>
        <dbReference type="ARBA" id="ARBA00022989"/>
    </source>
</evidence>
<proteinExistence type="predicted"/>
<sequence>MPPLILLAAVVTSVSTGVLVWALTAGPDVTRQRVVNNLRRGLYRDAKSTAAEVRDNEPGGLASLARRLTPAGIARHLDNLHGRAGRPAAWPMERLLVAKIVLPAAGMGLTLLLASKPILLLLGIAVMIVCYFLPELLLYSRSIERQEQITLELADTLDQMMIAVEAGLGFDSAMARAGKNGKGPLAEELVRTLQDIQLGQSRRQAYESLVRRADVPDLRRFIRAIIQADAYGIAIADVLRTQASEMRMKRRQRAEEKAMQIPVKVIFPLMVCILPVLFIVLLGPVAMNMIQVFTN</sequence>
<dbReference type="Proteomes" id="UP000222106">
    <property type="component" value="Unassembled WGS sequence"/>
</dbReference>
<keyword evidence="2" id="KW-1003">Cell membrane</keyword>
<dbReference type="Pfam" id="PF00482">
    <property type="entry name" value="T2SSF"/>
    <property type="match status" value="1"/>
</dbReference>
<dbReference type="GO" id="GO:0005886">
    <property type="term" value="C:plasma membrane"/>
    <property type="evidence" value="ECO:0007669"/>
    <property type="project" value="UniProtKB-SubCell"/>
</dbReference>
<evidence type="ECO:0000256" key="3">
    <source>
        <dbReference type="ARBA" id="ARBA00022692"/>
    </source>
</evidence>
<organism evidence="8 9">
    <name type="scientific">Georgenia soli</name>
    <dbReference type="NCBI Taxonomy" id="638953"/>
    <lineage>
        <taxon>Bacteria</taxon>
        <taxon>Bacillati</taxon>
        <taxon>Actinomycetota</taxon>
        <taxon>Actinomycetes</taxon>
        <taxon>Micrococcales</taxon>
        <taxon>Bogoriellaceae</taxon>
        <taxon>Georgenia</taxon>
    </lineage>
</organism>
<dbReference type="PANTHER" id="PTHR35007">
    <property type="entry name" value="INTEGRAL MEMBRANE PROTEIN-RELATED"/>
    <property type="match status" value="1"/>
</dbReference>
<comment type="subcellular location">
    <subcellularLocation>
        <location evidence="1">Cell membrane</location>
        <topology evidence="1">Multi-pass membrane protein</topology>
    </subcellularLocation>
</comment>
<evidence type="ECO:0000256" key="6">
    <source>
        <dbReference type="SAM" id="Phobius"/>
    </source>
</evidence>
<feature type="transmembrane region" description="Helical" evidence="6">
    <location>
        <begin position="265"/>
        <end position="287"/>
    </location>
</feature>
<evidence type="ECO:0000256" key="2">
    <source>
        <dbReference type="ARBA" id="ARBA00022475"/>
    </source>
</evidence>
<dbReference type="RefSeq" id="WP_098482552.1">
    <property type="nucleotide sequence ID" value="NZ_PDJI01000004.1"/>
</dbReference>
<reference evidence="8 9" key="1">
    <citation type="submission" date="2017-10" db="EMBL/GenBank/DDBJ databases">
        <title>Sequencing the genomes of 1000 actinobacteria strains.</title>
        <authorList>
            <person name="Klenk H.-P."/>
        </authorList>
    </citation>
    <scope>NUCLEOTIDE SEQUENCE [LARGE SCALE GENOMIC DNA]</scope>
    <source>
        <strain evidence="8 9">DSM 21838</strain>
    </source>
</reference>
<protein>
    <submittedName>
        <fullName evidence="8">Tight adherence protein C</fullName>
    </submittedName>
</protein>
<dbReference type="AlphaFoldDB" id="A0A2A9EI17"/>
<comment type="caution">
    <text evidence="8">The sequence shown here is derived from an EMBL/GenBank/DDBJ whole genome shotgun (WGS) entry which is preliminary data.</text>
</comment>
<accession>A0A2A9EI17</accession>
<evidence type="ECO:0000313" key="8">
    <source>
        <dbReference type="EMBL" id="PFG38246.1"/>
    </source>
</evidence>
<keyword evidence="4 6" id="KW-1133">Transmembrane helix</keyword>
<gene>
    <name evidence="8" type="ORF">ATJ97_0719</name>
</gene>
<name>A0A2A9EI17_9MICO</name>
<keyword evidence="3 6" id="KW-0812">Transmembrane</keyword>
<dbReference type="PANTHER" id="PTHR35007:SF2">
    <property type="entry name" value="PILUS ASSEMBLE PROTEIN"/>
    <property type="match status" value="1"/>
</dbReference>
<evidence type="ECO:0000256" key="1">
    <source>
        <dbReference type="ARBA" id="ARBA00004651"/>
    </source>
</evidence>
<feature type="domain" description="Type II secretion system protein GspF" evidence="7">
    <location>
        <begin position="157"/>
        <end position="282"/>
    </location>
</feature>